<feature type="domain" description="B12-binding" evidence="1">
    <location>
        <begin position="7"/>
        <end position="144"/>
    </location>
</feature>
<dbReference type="EMBL" id="SMLD01000012">
    <property type="protein sequence ID" value="TDE57754.1"/>
    <property type="molecule type" value="Genomic_DNA"/>
</dbReference>
<proteinExistence type="predicted"/>
<evidence type="ECO:0000313" key="2">
    <source>
        <dbReference type="EMBL" id="TDE57754.1"/>
    </source>
</evidence>
<dbReference type="Pfam" id="PF02310">
    <property type="entry name" value="B12-binding"/>
    <property type="match status" value="1"/>
</dbReference>
<dbReference type="RefSeq" id="WP_132628899.1">
    <property type="nucleotide sequence ID" value="NZ_SMLD01000012.1"/>
</dbReference>
<accession>A0A4R5FUJ6</accession>
<keyword evidence="3" id="KW-1185">Reference proteome</keyword>
<dbReference type="InterPro" id="IPR006158">
    <property type="entry name" value="Cobalamin-bd"/>
</dbReference>
<organism evidence="2 3">
    <name type="scientific">Nonomuraea mesophila</name>
    <dbReference type="NCBI Taxonomy" id="2530382"/>
    <lineage>
        <taxon>Bacteria</taxon>
        <taxon>Bacillati</taxon>
        <taxon>Actinomycetota</taxon>
        <taxon>Actinomycetes</taxon>
        <taxon>Streptosporangiales</taxon>
        <taxon>Streptosporangiaceae</taxon>
        <taxon>Nonomuraea</taxon>
    </lineage>
</organism>
<sequence length="144" mass="15745">MGRELSRPRAVVSTTASDSHTWNLVFLQLLLEEYGFNVRNLGACVPVGELVSGCLTERPQLLVLSTVNGHGSIEAPEYIRRIRQCAELRRLPVVIGGILNVNGEVPEKDVRTLLRLGFDGVFVTAGSVQEFEYFLARFGTAAAG</sequence>
<dbReference type="Gene3D" id="3.40.50.280">
    <property type="entry name" value="Cobalamin-binding domain"/>
    <property type="match status" value="1"/>
</dbReference>
<name>A0A4R5FUJ6_9ACTN</name>
<dbReference type="PROSITE" id="PS51332">
    <property type="entry name" value="B12_BINDING"/>
    <property type="match status" value="1"/>
</dbReference>
<reference evidence="2 3" key="1">
    <citation type="submission" date="2019-03" db="EMBL/GenBank/DDBJ databases">
        <title>Draft genome sequences of novel Actinobacteria.</title>
        <authorList>
            <person name="Sahin N."/>
            <person name="Ay H."/>
            <person name="Saygin H."/>
        </authorList>
    </citation>
    <scope>NUCLEOTIDE SEQUENCE [LARGE SCALE GENOMIC DNA]</scope>
    <source>
        <strain evidence="2 3">6K102</strain>
    </source>
</reference>
<gene>
    <name evidence="2" type="ORF">E1295_07270</name>
</gene>
<evidence type="ECO:0000259" key="1">
    <source>
        <dbReference type="PROSITE" id="PS51332"/>
    </source>
</evidence>
<dbReference type="InterPro" id="IPR036724">
    <property type="entry name" value="Cobalamin-bd_sf"/>
</dbReference>
<protein>
    <submittedName>
        <fullName evidence="2">Cobalamin B12-binding domain-containing protein</fullName>
    </submittedName>
</protein>
<comment type="caution">
    <text evidence="2">The sequence shown here is derived from an EMBL/GenBank/DDBJ whole genome shotgun (WGS) entry which is preliminary data.</text>
</comment>
<evidence type="ECO:0000313" key="3">
    <source>
        <dbReference type="Proteomes" id="UP000295136"/>
    </source>
</evidence>
<dbReference type="AlphaFoldDB" id="A0A4R5FUJ6"/>
<dbReference type="SUPFAM" id="SSF52242">
    <property type="entry name" value="Cobalamin (vitamin B12)-binding domain"/>
    <property type="match status" value="1"/>
</dbReference>
<dbReference type="GO" id="GO:0046872">
    <property type="term" value="F:metal ion binding"/>
    <property type="evidence" value="ECO:0007669"/>
    <property type="project" value="InterPro"/>
</dbReference>
<dbReference type="Proteomes" id="UP000295136">
    <property type="component" value="Unassembled WGS sequence"/>
</dbReference>
<dbReference type="GO" id="GO:0031419">
    <property type="term" value="F:cobalamin binding"/>
    <property type="evidence" value="ECO:0007669"/>
    <property type="project" value="InterPro"/>
</dbReference>